<feature type="region of interest" description="Disordered" evidence="1">
    <location>
        <begin position="13"/>
        <end position="32"/>
    </location>
</feature>
<dbReference type="OrthoDB" id="6241467at2759"/>
<organism evidence="2 3">
    <name type="scientific">Paragonimus heterotremus</name>
    <dbReference type="NCBI Taxonomy" id="100268"/>
    <lineage>
        <taxon>Eukaryota</taxon>
        <taxon>Metazoa</taxon>
        <taxon>Spiralia</taxon>
        <taxon>Lophotrochozoa</taxon>
        <taxon>Platyhelminthes</taxon>
        <taxon>Trematoda</taxon>
        <taxon>Digenea</taxon>
        <taxon>Plagiorchiida</taxon>
        <taxon>Troglotremata</taxon>
        <taxon>Troglotrematidae</taxon>
        <taxon>Paragonimus</taxon>
    </lineage>
</organism>
<evidence type="ECO:0000256" key="1">
    <source>
        <dbReference type="SAM" id="MobiDB-lite"/>
    </source>
</evidence>
<dbReference type="PANTHER" id="PTHR14343:SF5">
    <property type="entry name" value="DUF4537 DOMAIN-CONTAINING PROTEIN"/>
    <property type="match status" value="1"/>
</dbReference>
<proteinExistence type="predicted"/>
<evidence type="ECO:0000313" key="2">
    <source>
        <dbReference type="EMBL" id="KAF5395046.1"/>
    </source>
</evidence>
<sequence>MYPIMFGSPIKKSQVRRLSKHDRSTQYSAPLSEELRWPTDTEMYDSNISDMETGPPKPAALSDFTLPREHANCLIVHPNTTGVSSPAVCCCKTDYHHSCGMAARKHTQYLSSSRANSEPVEYSRFRASRSFLHGRTDLDWYTDNPELAPSASALLLGRLVLAPNQDDGGKIYLGTVLAQVGKTLFLVNFGRANEPKHSELIQEVSTCDLLSYIDLYRHSVNHGDFVLVPQSKLNTGGSTSTRTDHFLDPFILARVIDGQEARLISEGEFC</sequence>
<protein>
    <submittedName>
        <fullName evidence="2">Uncharacterized protein</fullName>
    </submittedName>
</protein>
<keyword evidence="3" id="KW-1185">Reference proteome</keyword>
<reference evidence="2" key="1">
    <citation type="submission" date="2019-05" db="EMBL/GenBank/DDBJ databases">
        <title>Annotation for the trematode Paragonimus heterotremus.</title>
        <authorList>
            <person name="Choi Y.-J."/>
        </authorList>
    </citation>
    <scope>NUCLEOTIDE SEQUENCE</scope>
    <source>
        <strain evidence="2">LC</strain>
    </source>
</reference>
<dbReference type="PANTHER" id="PTHR14343">
    <property type="entry name" value="VWFA DOMAIN-CONTAINING PROTEIN"/>
    <property type="match status" value="1"/>
</dbReference>
<gene>
    <name evidence="2" type="ORF">PHET_08519</name>
</gene>
<accession>A0A8J4WCU0</accession>
<dbReference type="EMBL" id="LUCH01017372">
    <property type="protein sequence ID" value="KAF5395046.1"/>
    <property type="molecule type" value="Genomic_DNA"/>
</dbReference>
<evidence type="ECO:0000313" key="3">
    <source>
        <dbReference type="Proteomes" id="UP000748531"/>
    </source>
</evidence>
<name>A0A8J4WCU0_9TREM</name>
<comment type="caution">
    <text evidence="2">The sequence shown here is derived from an EMBL/GenBank/DDBJ whole genome shotgun (WGS) entry which is preliminary data.</text>
</comment>
<dbReference type="Proteomes" id="UP000748531">
    <property type="component" value="Unassembled WGS sequence"/>
</dbReference>
<dbReference type="AlphaFoldDB" id="A0A8J4WCU0"/>